<dbReference type="InterPro" id="IPR027434">
    <property type="entry name" value="Homing_endonucl"/>
</dbReference>
<protein>
    <recommendedName>
        <fullName evidence="3">DOD-type homing endonuclease domain-containing protein</fullName>
    </recommendedName>
</protein>
<dbReference type="RefSeq" id="WP_130289898.1">
    <property type="nucleotide sequence ID" value="NZ_SHKL01000001.1"/>
</dbReference>
<proteinExistence type="predicted"/>
<dbReference type="AlphaFoldDB" id="A0A4Q7UZ11"/>
<evidence type="ECO:0000313" key="1">
    <source>
        <dbReference type="EMBL" id="RZT85439.1"/>
    </source>
</evidence>
<comment type="caution">
    <text evidence="1">The sequence shown here is derived from an EMBL/GenBank/DDBJ whole genome shotgun (WGS) entry which is preliminary data.</text>
</comment>
<evidence type="ECO:0000313" key="2">
    <source>
        <dbReference type="Proteomes" id="UP000291591"/>
    </source>
</evidence>
<dbReference type="OrthoDB" id="3366805at2"/>
<keyword evidence="2" id="KW-1185">Reference proteome</keyword>
<dbReference type="Proteomes" id="UP000291591">
    <property type="component" value="Unassembled WGS sequence"/>
</dbReference>
<name>A0A4Q7UZ11_PSEST</name>
<accession>A0A4Q7UZ11</accession>
<evidence type="ECO:0008006" key="3">
    <source>
        <dbReference type="Google" id="ProtNLM"/>
    </source>
</evidence>
<reference evidence="1 2" key="1">
    <citation type="submission" date="2019-02" db="EMBL/GenBank/DDBJ databases">
        <title>Sequencing the genomes of 1000 actinobacteria strains.</title>
        <authorList>
            <person name="Klenk H.-P."/>
        </authorList>
    </citation>
    <scope>NUCLEOTIDE SEQUENCE [LARGE SCALE GENOMIC DNA]</scope>
    <source>
        <strain evidence="1 2">DSM 45779</strain>
    </source>
</reference>
<sequence length="236" mass="26174">MVASGLTTREVSEVLGVPAGTIRHWRQGNRRFADAAPTCPRCSGAPLSADYPYLLGAYLGDGHITIGRRGVASLSIACGDDWPGIKADVEAALGAVLGNGVCRVARTGCTEVKSYSKHWVCLFPQHGPGRKHERPIVLEEWQSTVVDANPARFLRGLFHSDGCRMTNWTRRTVDGVEKRYEYPRWFFSNKSLDILDLCSASLDRLGVAHRRPRWDLISVARREAVEIMDREVGPKT</sequence>
<gene>
    <name evidence="1" type="ORF">EV383_2305</name>
</gene>
<organism evidence="1 2">
    <name type="scientific">Pseudonocardia sediminis</name>
    <dbReference type="NCBI Taxonomy" id="1397368"/>
    <lineage>
        <taxon>Bacteria</taxon>
        <taxon>Bacillati</taxon>
        <taxon>Actinomycetota</taxon>
        <taxon>Actinomycetes</taxon>
        <taxon>Pseudonocardiales</taxon>
        <taxon>Pseudonocardiaceae</taxon>
        <taxon>Pseudonocardia</taxon>
    </lineage>
</organism>
<dbReference type="Gene3D" id="3.10.28.10">
    <property type="entry name" value="Homing endonucleases"/>
    <property type="match status" value="1"/>
</dbReference>
<dbReference type="EMBL" id="SHKL01000001">
    <property type="protein sequence ID" value="RZT85439.1"/>
    <property type="molecule type" value="Genomic_DNA"/>
</dbReference>